<dbReference type="EMBL" id="JAODUO010000054">
    <property type="protein sequence ID" value="KAK2191335.1"/>
    <property type="molecule type" value="Genomic_DNA"/>
</dbReference>
<keyword evidence="1" id="KW-0880">Kelch repeat</keyword>
<protein>
    <submittedName>
        <fullName evidence="3">Uncharacterized protein</fullName>
    </submittedName>
</protein>
<dbReference type="InterPro" id="IPR015915">
    <property type="entry name" value="Kelch-typ_b-propeller"/>
</dbReference>
<reference evidence="3" key="1">
    <citation type="journal article" date="2023" name="Mol. Biol. Evol.">
        <title>Third-Generation Sequencing Reveals the Adaptive Role of the Epigenome in Three Deep-Sea Polychaetes.</title>
        <authorList>
            <person name="Perez M."/>
            <person name="Aroh O."/>
            <person name="Sun Y."/>
            <person name="Lan Y."/>
            <person name="Juniper S.K."/>
            <person name="Young C.R."/>
            <person name="Angers B."/>
            <person name="Qian P.Y."/>
        </authorList>
    </citation>
    <scope>NUCLEOTIDE SEQUENCE</scope>
    <source>
        <strain evidence="3">R07B-5</strain>
    </source>
</reference>
<evidence type="ECO:0000313" key="4">
    <source>
        <dbReference type="Proteomes" id="UP001209878"/>
    </source>
</evidence>
<organism evidence="3 4">
    <name type="scientific">Ridgeia piscesae</name>
    <name type="common">Tubeworm</name>
    <dbReference type="NCBI Taxonomy" id="27915"/>
    <lineage>
        <taxon>Eukaryota</taxon>
        <taxon>Metazoa</taxon>
        <taxon>Spiralia</taxon>
        <taxon>Lophotrochozoa</taxon>
        <taxon>Annelida</taxon>
        <taxon>Polychaeta</taxon>
        <taxon>Sedentaria</taxon>
        <taxon>Canalipalpata</taxon>
        <taxon>Sabellida</taxon>
        <taxon>Siboglinidae</taxon>
        <taxon>Ridgeia</taxon>
    </lineage>
</organism>
<dbReference type="PANTHER" id="PTHR46344:SF27">
    <property type="entry name" value="KELCH REPEAT SUPERFAMILY PROTEIN"/>
    <property type="match status" value="1"/>
</dbReference>
<dbReference type="Gene3D" id="2.120.10.80">
    <property type="entry name" value="Kelch-type beta propeller"/>
    <property type="match status" value="1"/>
</dbReference>
<dbReference type="PANTHER" id="PTHR46344">
    <property type="entry name" value="OS02G0202900 PROTEIN"/>
    <property type="match status" value="1"/>
</dbReference>
<comment type="caution">
    <text evidence="3">The sequence shown here is derived from an EMBL/GenBank/DDBJ whole genome shotgun (WGS) entry which is preliminary data.</text>
</comment>
<dbReference type="AlphaFoldDB" id="A0AAD9UJ93"/>
<dbReference type="InterPro" id="IPR006652">
    <property type="entry name" value="Kelch_1"/>
</dbReference>
<accession>A0AAD9UJ93</accession>
<sequence length="150" mass="16918">MVVTYSNKVVVFGGRDASDNDLCCTQIFDTTQNQWSTRSDMPEVCSFGAAVTLNDCIYVVGGYHRTCLKYEPDSDTWTRLSRPELQHGCGPAVVWRGSVLVAGGEDDEEQQSPVIEQYNPHTDTWSVYRSAQLEEPMSCHYIFNIDLYDS</sequence>
<name>A0AAD9UJ93_RIDPI</name>
<evidence type="ECO:0000256" key="2">
    <source>
        <dbReference type="ARBA" id="ARBA00022737"/>
    </source>
</evidence>
<dbReference type="SUPFAM" id="SSF117281">
    <property type="entry name" value="Kelch motif"/>
    <property type="match status" value="1"/>
</dbReference>
<evidence type="ECO:0000313" key="3">
    <source>
        <dbReference type="EMBL" id="KAK2191335.1"/>
    </source>
</evidence>
<evidence type="ECO:0000256" key="1">
    <source>
        <dbReference type="ARBA" id="ARBA00022441"/>
    </source>
</evidence>
<dbReference type="Proteomes" id="UP001209878">
    <property type="component" value="Unassembled WGS sequence"/>
</dbReference>
<dbReference type="SMART" id="SM00612">
    <property type="entry name" value="Kelch"/>
    <property type="match status" value="2"/>
</dbReference>
<keyword evidence="4" id="KW-1185">Reference proteome</keyword>
<proteinExistence type="predicted"/>
<dbReference type="Pfam" id="PF01344">
    <property type="entry name" value="Kelch_1"/>
    <property type="match status" value="3"/>
</dbReference>
<gene>
    <name evidence="3" type="ORF">NP493_54g05038</name>
</gene>
<keyword evidence="2" id="KW-0677">Repeat</keyword>